<dbReference type="GO" id="GO:0004222">
    <property type="term" value="F:metalloendopeptidase activity"/>
    <property type="evidence" value="ECO:0007669"/>
    <property type="project" value="InterPro"/>
</dbReference>
<dbReference type="GeneID" id="37168206"/>
<dbReference type="PANTHER" id="PTHR11804:SF84">
    <property type="entry name" value="SACCHAROLYSIN"/>
    <property type="match status" value="1"/>
</dbReference>
<evidence type="ECO:0000256" key="7">
    <source>
        <dbReference type="RuleBase" id="RU003435"/>
    </source>
</evidence>
<comment type="similarity">
    <text evidence="1 7">Belongs to the peptidase M3 family.</text>
</comment>
<dbReference type="AlphaFoldDB" id="A0A8G1RBM1"/>
<dbReference type="PANTHER" id="PTHR11804">
    <property type="entry name" value="PROTEASE M3 THIMET OLIGOPEPTIDASE-RELATED"/>
    <property type="match status" value="1"/>
</dbReference>
<keyword evidence="5 7" id="KW-0862">Zinc</keyword>
<keyword evidence="10" id="KW-1185">Reference proteome</keyword>
<dbReference type="InterPro" id="IPR024079">
    <property type="entry name" value="MetalloPept_cat_dom_sf"/>
</dbReference>
<proteinExistence type="inferred from homology"/>
<dbReference type="CDD" id="cd06455">
    <property type="entry name" value="M3A_TOP"/>
    <property type="match status" value="1"/>
</dbReference>
<gene>
    <name evidence="9" type="ORF">BO85DRAFT_515748</name>
</gene>
<evidence type="ECO:0000256" key="2">
    <source>
        <dbReference type="ARBA" id="ARBA00022670"/>
    </source>
</evidence>
<keyword evidence="2 7" id="KW-0645">Protease</keyword>
<dbReference type="GO" id="GO:0046872">
    <property type="term" value="F:metal ion binding"/>
    <property type="evidence" value="ECO:0007669"/>
    <property type="project" value="UniProtKB-UniRule"/>
</dbReference>
<dbReference type="InterPro" id="IPR001567">
    <property type="entry name" value="Pept_M3A_M3B_dom"/>
</dbReference>
<evidence type="ECO:0000256" key="4">
    <source>
        <dbReference type="ARBA" id="ARBA00022801"/>
    </source>
</evidence>
<organism evidence="9 10">
    <name type="scientific">Aspergillus piperis CBS 112811</name>
    <dbReference type="NCBI Taxonomy" id="1448313"/>
    <lineage>
        <taxon>Eukaryota</taxon>
        <taxon>Fungi</taxon>
        <taxon>Dikarya</taxon>
        <taxon>Ascomycota</taxon>
        <taxon>Pezizomycotina</taxon>
        <taxon>Eurotiomycetes</taxon>
        <taxon>Eurotiomycetidae</taxon>
        <taxon>Eurotiales</taxon>
        <taxon>Aspergillaceae</taxon>
        <taxon>Aspergillus</taxon>
        <taxon>Aspergillus subgen. Circumdati</taxon>
    </lineage>
</organism>
<evidence type="ECO:0000256" key="1">
    <source>
        <dbReference type="ARBA" id="ARBA00006040"/>
    </source>
</evidence>
<evidence type="ECO:0000313" key="10">
    <source>
        <dbReference type="Proteomes" id="UP000249526"/>
    </source>
</evidence>
<protein>
    <submittedName>
        <fullName evidence="9">Neurolysin</fullName>
    </submittedName>
</protein>
<keyword evidence="6 7" id="KW-0482">Metalloprotease</keyword>
<name>A0A8G1RBM1_9EURO</name>
<dbReference type="InterPro" id="IPR024080">
    <property type="entry name" value="Neurolysin/TOP_N"/>
</dbReference>
<dbReference type="Pfam" id="PF01432">
    <property type="entry name" value="Peptidase_M3"/>
    <property type="match status" value="1"/>
</dbReference>
<evidence type="ECO:0000256" key="6">
    <source>
        <dbReference type="ARBA" id="ARBA00023049"/>
    </source>
</evidence>
<evidence type="ECO:0000313" key="9">
    <source>
        <dbReference type="EMBL" id="RAH63208.1"/>
    </source>
</evidence>
<dbReference type="Gene3D" id="1.20.1050.40">
    <property type="entry name" value="Endopeptidase. Chain P, domain 1"/>
    <property type="match status" value="1"/>
</dbReference>
<evidence type="ECO:0000256" key="5">
    <source>
        <dbReference type="ARBA" id="ARBA00022833"/>
    </source>
</evidence>
<feature type="domain" description="Peptidase M3A/M3B catalytic" evidence="8">
    <location>
        <begin position="216"/>
        <end position="684"/>
    </location>
</feature>
<dbReference type="InterPro" id="IPR045090">
    <property type="entry name" value="Pept_M3A_M3B"/>
</dbReference>
<dbReference type="FunFam" id="3.40.390.10:FF:000006">
    <property type="entry name" value="Thimet oligopeptidase 1"/>
    <property type="match status" value="1"/>
</dbReference>
<dbReference type="EMBL" id="KZ825054">
    <property type="protein sequence ID" value="RAH63208.1"/>
    <property type="molecule type" value="Genomic_DNA"/>
</dbReference>
<evidence type="ECO:0000256" key="3">
    <source>
        <dbReference type="ARBA" id="ARBA00022723"/>
    </source>
</evidence>
<sequence length="695" mass="79123">MTIEECAPLPTFDITPAAILDHANQVIRRVQLDVNHLIDTVVIGDATVDTLVRPLGNIDNEFKYHIQYIALFQSVAPSPDLRKASSEAVNLVNQAYLALFQNERLFYLVDTVYSKVNDDYEDGESIRLLSRFHRMFVDNGLRLAGADRDRFQHIVKRLLELRVQFMDTIATDPGSLWIATDELKGLDEGMLKNLERGPSGTSRIRLDRPTVSMILGKCSVAQIRRDVFLGSQSIYSQNVKIFQDTITLRHEAARLLGFPSFAAQQLLHQLVKSPGAVTDLLEDLEHRLQPLAIRELQGLRTFAGLESPLYLWDFDYYHRRMLQEQYSVSHDLISEYFPAEHTIQRMLGIFERLFGLSIREVTEKTDRNVWHSDVRIFAVRDRQESSGSFLGYLYTDIYPRPGKYNHAANFNIHPGFRRKDGSQSPVATALVCNVSPATADRPALLQHREVITLFHELGHGMHDLLGRAKHALFSGHRTVRDFVEAPSQLLEYWCWVPECLQQLSCHYTYLPEYCERTLAEGTVKDASRPPREIPEDLVKGLAAVKQVNQGILTLRQVAFSAFDMEIHGEHGQEISEGNGIAERYNSLLQEMTLLRGPEEVNWGHGYATSQHYMWGQEANYFSYLYTRTLAADIWTSNFRDDPMSAEAGLRYRQMILAHGGSRDELEMLREFLGRSPSPEAYLGDLGVGESIATES</sequence>
<dbReference type="SUPFAM" id="SSF55486">
    <property type="entry name" value="Metalloproteases ('zincins'), catalytic domain"/>
    <property type="match status" value="1"/>
</dbReference>
<dbReference type="Proteomes" id="UP000249526">
    <property type="component" value="Unassembled WGS sequence"/>
</dbReference>
<keyword evidence="3 7" id="KW-0479">Metal-binding</keyword>
<accession>A0A8G1RBM1</accession>
<dbReference type="Gene3D" id="3.40.390.10">
    <property type="entry name" value="Collagenase (Catalytic Domain)"/>
    <property type="match status" value="1"/>
</dbReference>
<dbReference type="InterPro" id="IPR024077">
    <property type="entry name" value="Neurolysin/TOP_dom2"/>
</dbReference>
<dbReference type="GO" id="GO:0006508">
    <property type="term" value="P:proteolysis"/>
    <property type="evidence" value="ECO:0007669"/>
    <property type="project" value="UniProtKB-KW"/>
</dbReference>
<dbReference type="GO" id="GO:0005758">
    <property type="term" value="C:mitochondrial intermembrane space"/>
    <property type="evidence" value="ECO:0007669"/>
    <property type="project" value="TreeGrafter"/>
</dbReference>
<dbReference type="Gene3D" id="1.10.1370.10">
    <property type="entry name" value="Neurolysin, domain 3"/>
    <property type="match status" value="1"/>
</dbReference>
<evidence type="ECO:0000259" key="8">
    <source>
        <dbReference type="Pfam" id="PF01432"/>
    </source>
</evidence>
<dbReference type="GO" id="GO:0006518">
    <property type="term" value="P:peptide metabolic process"/>
    <property type="evidence" value="ECO:0007669"/>
    <property type="project" value="TreeGrafter"/>
</dbReference>
<keyword evidence="4 7" id="KW-0378">Hydrolase</keyword>
<comment type="cofactor">
    <cofactor evidence="7">
        <name>Zn(2+)</name>
        <dbReference type="ChEBI" id="CHEBI:29105"/>
    </cofactor>
    <text evidence="7">Binds 1 zinc ion.</text>
</comment>
<dbReference type="RefSeq" id="XP_025521130.1">
    <property type="nucleotide sequence ID" value="XM_025664804.1"/>
</dbReference>
<reference evidence="9 10" key="1">
    <citation type="submission" date="2018-02" db="EMBL/GenBank/DDBJ databases">
        <title>The genomes of Aspergillus section Nigri reveals drivers in fungal speciation.</title>
        <authorList>
            <consortium name="DOE Joint Genome Institute"/>
            <person name="Vesth T.C."/>
            <person name="Nybo J."/>
            <person name="Theobald S."/>
            <person name="Brandl J."/>
            <person name="Frisvad J.C."/>
            <person name="Nielsen K.F."/>
            <person name="Lyhne E.K."/>
            <person name="Kogle M.E."/>
            <person name="Kuo A."/>
            <person name="Riley R."/>
            <person name="Clum A."/>
            <person name="Nolan M."/>
            <person name="Lipzen A."/>
            <person name="Salamov A."/>
            <person name="Henrissat B."/>
            <person name="Wiebenga A."/>
            <person name="De vries R.P."/>
            <person name="Grigoriev I.V."/>
            <person name="Mortensen U.H."/>
            <person name="Andersen M.R."/>
            <person name="Baker S.E."/>
        </authorList>
    </citation>
    <scope>NUCLEOTIDE SEQUENCE [LARGE SCALE GENOMIC DNA]</scope>
    <source>
        <strain evidence="9 10">CBS 112811</strain>
    </source>
</reference>